<dbReference type="PROSITE" id="PS51221">
    <property type="entry name" value="TTL"/>
    <property type="match status" value="1"/>
</dbReference>
<organism evidence="1 2">
    <name type="scientific">Mycena citricolor</name>
    <dbReference type="NCBI Taxonomy" id="2018698"/>
    <lineage>
        <taxon>Eukaryota</taxon>
        <taxon>Fungi</taxon>
        <taxon>Dikarya</taxon>
        <taxon>Basidiomycota</taxon>
        <taxon>Agaricomycotina</taxon>
        <taxon>Agaricomycetes</taxon>
        <taxon>Agaricomycetidae</taxon>
        <taxon>Agaricales</taxon>
        <taxon>Marasmiineae</taxon>
        <taxon>Mycenaceae</taxon>
        <taxon>Mycena</taxon>
    </lineage>
</organism>
<protein>
    <recommendedName>
        <fullName evidence="3">Tubulin-tyrosine ligase</fullName>
    </recommendedName>
</protein>
<dbReference type="SUPFAM" id="SSF56059">
    <property type="entry name" value="Glutathione synthetase ATP-binding domain-like"/>
    <property type="match status" value="1"/>
</dbReference>
<keyword evidence="2" id="KW-1185">Reference proteome</keyword>
<dbReference type="InterPro" id="IPR027746">
    <property type="entry name" value="TTL"/>
</dbReference>
<evidence type="ECO:0008006" key="3">
    <source>
        <dbReference type="Google" id="ProtNLM"/>
    </source>
</evidence>
<name>A0AAD2HQ78_9AGAR</name>
<dbReference type="AlphaFoldDB" id="A0AAD2HQ78"/>
<dbReference type="InterPro" id="IPR004344">
    <property type="entry name" value="TTL/TTLL_fam"/>
</dbReference>
<evidence type="ECO:0000313" key="1">
    <source>
        <dbReference type="EMBL" id="CAK5280108.1"/>
    </source>
</evidence>
<dbReference type="Gene3D" id="3.30.470.20">
    <property type="entry name" value="ATP-grasp fold, B domain"/>
    <property type="match status" value="1"/>
</dbReference>
<reference evidence="1" key="1">
    <citation type="submission" date="2023-11" db="EMBL/GenBank/DDBJ databases">
        <authorList>
            <person name="De Vega J J."/>
            <person name="De Vega J J."/>
        </authorList>
    </citation>
    <scope>NUCLEOTIDE SEQUENCE</scope>
</reference>
<dbReference type="Proteomes" id="UP001295794">
    <property type="component" value="Unassembled WGS sequence"/>
</dbReference>
<dbReference type="PANTHER" id="PTHR47551">
    <property type="entry name" value="TUBULIN--TYROSINE LIGASE PBY1-RELATED"/>
    <property type="match status" value="1"/>
</dbReference>
<dbReference type="GO" id="GO:0000932">
    <property type="term" value="C:P-body"/>
    <property type="evidence" value="ECO:0007669"/>
    <property type="project" value="TreeGrafter"/>
</dbReference>
<sequence>MFQAVVSWPSAPVTKSLVLHALKSLDFSNSIVDEVPEGDGPILFWSTYDDIDHESVHLKRSAVLSSSYTFRKALIRKHFLSRCLHSYTTKHPESPVVQAVPKTFEIEISFADELEELLVDDLWELGKELEAKKWWILKPGMADRGNGIRMFNSVAALEAIFQEFEESDDDEDQADDSTAVVTSQLRHFVIQEYLANPLLFDPAECTLDGSPKPCLDQLRGHKFHLRAYCVASGALQVYLFDKILALFSAVPYSTPVVRSDQDGDPEPLDLSAHLTNTSLQTHRGEDGVRLFRELETCHILSGSTRPFTAKDMSQIIEQMVVVLRETFKAALENPNHFQPLPNAFELFGVDFMVTDDSEADSRINVSLLEINAEPAIELTGPRLSWILSDLFDAMAKTCVQPFFDSSKQVDGMSWAVGANRDGLIKCFEQEVRAPE</sequence>
<gene>
    <name evidence="1" type="ORF">MYCIT1_LOCUS30538</name>
</gene>
<dbReference type="Pfam" id="PF03133">
    <property type="entry name" value="TTL"/>
    <property type="match status" value="1"/>
</dbReference>
<dbReference type="PANTHER" id="PTHR47551:SF1">
    <property type="entry name" value="TUBULIN--TYROSINE LIGASE PBY1-RELATED"/>
    <property type="match status" value="1"/>
</dbReference>
<comment type="caution">
    <text evidence="1">The sequence shown here is derived from an EMBL/GenBank/DDBJ whole genome shotgun (WGS) entry which is preliminary data.</text>
</comment>
<evidence type="ECO:0000313" key="2">
    <source>
        <dbReference type="Proteomes" id="UP001295794"/>
    </source>
</evidence>
<accession>A0AAD2HQ78</accession>
<dbReference type="EMBL" id="CAVNYO010000440">
    <property type="protein sequence ID" value="CAK5280108.1"/>
    <property type="molecule type" value="Genomic_DNA"/>
</dbReference>
<proteinExistence type="predicted"/>